<keyword evidence="3" id="KW-0804">Transcription</keyword>
<dbReference type="RefSeq" id="WP_367919065.1">
    <property type="nucleotide sequence ID" value="NZ_BAABAC010000018.1"/>
</dbReference>
<comment type="caution">
    <text evidence="6">The sequence shown here is derived from an EMBL/GenBank/DDBJ whole genome shotgun (WGS) entry which is preliminary data.</text>
</comment>
<evidence type="ECO:0000259" key="5">
    <source>
        <dbReference type="PROSITE" id="PS50977"/>
    </source>
</evidence>
<dbReference type="InterPro" id="IPR023772">
    <property type="entry name" value="DNA-bd_HTH_TetR-type_CS"/>
</dbReference>
<feature type="domain" description="HTH tetR-type" evidence="5">
    <location>
        <begin position="14"/>
        <end position="74"/>
    </location>
</feature>
<proteinExistence type="predicted"/>
<name>A0ABW3W5R2_9ACTN</name>
<dbReference type="PROSITE" id="PS50977">
    <property type="entry name" value="HTH_TETR_2"/>
    <property type="match status" value="1"/>
</dbReference>
<evidence type="ECO:0000256" key="1">
    <source>
        <dbReference type="ARBA" id="ARBA00023015"/>
    </source>
</evidence>
<dbReference type="InterPro" id="IPR009057">
    <property type="entry name" value="Homeodomain-like_sf"/>
</dbReference>
<organism evidence="6 7">
    <name type="scientific">Nocardioides ginsengisoli</name>
    <dbReference type="NCBI Taxonomy" id="363868"/>
    <lineage>
        <taxon>Bacteria</taxon>
        <taxon>Bacillati</taxon>
        <taxon>Actinomycetota</taxon>
        <taxon>Actinomycetes</taxon>
        <taxon>Propionibacteriales</taxon>
        <taxon>Nocardioidaceae</taxon>
        <taxon>Nocardioides</taxon>
    </lineage>
</organism>
<dbReference type="PANTHER" id="PTHR30055">
    <property type="entry name" value="HTH-TYPE TRANSCRIPTIONAL REGULATOR RUTR"/>
    <property type="match status" value="1"/>
</dbReference>
<dbReference type="InterPro" id="IPR050109">
    <property type="entry name" value="HTH-type_TetR-like_transc_reg"/>
</dbReference>
<evidence type="ECO:0000256" key="4">
    <source>
        <dbReference type="PROSITE-ProRule" id="PRU00335"/>
    </source>
</evidence>
<dbReference type="EMBL" id="JBHTLX010000024">
    <property type="protein sequence ID" value="MFD1250465.1"/>
    <property type="molecule type" value="Genomic_DNA"/>
</dbReference>
<dbReference type="Gene3D" id="1.10.357.10">
    <property type="entry name" value="Tetracycline Repressor, domain 2"/>
    <property type="match status" value="1"/>
</dbReference>
<reference evidence="7" key="1">
    <citation type="journal article" date="2019" name="Int. J. Syst. Evol. Microbiol.">
        <title>The Global Catalogue of Microorganisms (GCM) 10K type strain sequencing project: providing services to taxonomists for standard genome sequencing and annotation.</title>
        <authorList>
            <consortium name="The Broad Institute Genomics Platform"/>
            <consortium name="The Broad Institute Genome Sequencing Center for Infectious Disease"/>
            <person name="Wu L."/>
            <person name="Ma J."/>
        </authorList>
    </citation>
    <scope>NUCLEOTIDE SEQUENCE [LARGE SCALE GENOMIC DNA]</scope>
    <source>
        <strain evidence="7">CCUG 52478</strain>
    </source>
</reference>
<keyword evidence="1" id="KW-0805">Transcription regulation</keyword>
<dbReference type="InterPro" id="IPR001647">
    <property type="entry name" value="HTH_TetR"/>
</dbReference>
<keyword evidence="7" id="KW-1185">Reference proteome</keyword>
<protein>
    <submittedName>
        <fullName evidence="6">TetR/AcrR family transcriptional regulator</fullName>
    </submittedName>
</protein>
<dbReference type="Gene3D" id="1.10.10.60">
    <property type="entry name" value="Homeodomain-like"/>
    <property type="match status" value="1"/>
</dbReference>
<dbReference type="PRINTS" id="PR00455">
    <property type="entry name" value="HTHTETR"/>
</dbReference>
<dbReference type="Proteomes" id="UP001597229">
    <property type="component" value="Unassembled WGS sequence"/>
</dbReference>
<dbReference type="PROSITE" id="PS01081">
    <property type="entry name" value="HTH_TETR_1"/>
    <property type="match status" value="1"/>
</dbReference>
<accession>A0ABW3W5R2</accession>
<evidence type="ECO:0000313" key="7">
    <source>
        <dbReference type="Proteomes" id="UP001597229"/>
    </source>
</evidence>
<gene>
    <name evidence="6" type="ORF">ACFQ3F_21920</name>
</gene>
<dbReference type="PANTHER" id="PTHR30055:SF151">
    <property type="entry name" value="TRANSCRIPTIONAL REGULATORY PROTEIN"/>
    <property type="match status" value="1"/>
</dbReference>
<evidence type="ECO:0000256" key="3">
    <source>
        <dbReference type="ARBA" id="ARBA00023163"/>
    </source>
</evidence>
<keyword evidence="2 4" id="KW-0238">DNA-binding</keyword>
<dbReference type="Pfam" id="PF00440">
    <property type="entry name" value="TetR_N"/>
    <property type="match status" value="1"/>
</dbReference>
<feature type="DNA-binding region" description="H-T-H motif" evidence="4">
    <location>
        <begin position="37"/>
        <end position="56"/>
    </location>
</feature>
<dbReference type="SUPFAM" id="SSF46689">
    <property type="entry name" value="Homeodomain-like"/>
    <property type="match status" value="1"/>
</dbReference>
<evidence type="ECO:0000256" key="2">
    <source>
        <dbReference type="ARBA" id="ARBA00023125"/>
    </source>
</evidence>
<sequence>MPRITGATIAEHVATQEAAVVAAARRLFAERGVAAVSLGDIAAEVGLGRTSLYRYFPTKGHILQRWFDLEMDPLLERSRAVVAEHGPGADALRAWLDVQLDFVTDEAHAALVDASSAAPELPPEVLAHFGQRHRELYGTLDDVLAAGGAGSGAAGAEARRVRALLIAGLIRSSAELVTHGVARDVVRDELQRGALAIVGIA</sequence>
<evidence type="ECO:0000313" key="6">
    <source>
        <dbReference type="EMBL" id="MFD1250465.1"/>
    </source>
</evidence>